<dbReference type="GO" id="GO:0000398">
    <property type="term" value="P:mRNA splicing, via spliceosome"/>
    <property type="evidence" value="ECO:0007669"/>
    <property type="project" value="UniProtKB-UniRule"/>
</dbReference>
<evidence type="ECO:0000256" key="6">
    <source>
        <dbReference type="ARBA" id="ARBA00022728"/>
    </source>
</evidence>
<evidence type="ECO:0000313" key="12">
    <source>
        <dbReference type="Proteomes" id="UP000094444"/>
    </source>
</evidence>
<sequence length="350" mass="38545">MPPAKKRKTAKTARGGKKGVVVTSTVEESSPPPADVQDPAQPPPEPQSPPPPPATTTTTDKPQPVPETPAETSGPAKIEEKPDTQDAPEPPSTSTSTSTSIQDRMARFRALQTRAKSSSASNLTAAQKEAHRLANDPAQLAAIQRKSAVASNKLLKADIEDDGGDFERKRAWDWTVDESEKWDKRVAKKDRHRDDNAFSDYGREANKIYKRQLRNLGDPDLERYTREKMRAIDEAAARGTLELVETEDGEMVAVDKDGTFYGGGGGGGNAFAGFADSKPDKKAVDRLIGELKKAEEVANKKRKDRQARNGDDADVTYINDKNKQFNQKLARFYNKYTAEIRDSFERGTMI</sequence>
<dbReference type="GO" id="GO:0071013">
    <property type="term" value="C:catalytic step 2 spliceosome"/>
    <property type="evidence" value="ECO:0007669"/>
    <property type="project" value="TreeGrafter"/>
</dbReference>
<dbReference type="GO" id="GO:0000974">
    <property type="term" value="C:Prp19 complex"/>
    <property type="evidence" value="ECO:0007669"/>
    <property type="project" value="TreeGrafter"/>
</dbReference>
<keyword evidence="12" id="KW-1185">Reference proteome</keyword>
<dbReference type="PANTHER" id="PTHR13264">
    <property type="entry name" value="GCIP-INTERACTING PROTEIN P29"/>
    <property type="match status" value="1"/>
</dbReference>
<evidence type="ECO:0000256" key="2">
    <source>
        <dbReference type="ARBA" id="ARBA00004123"/>
    </source>
</evidence>
<accession>A0A2P5HZP8</accession>
<dbReference type="PANTHER" id="PTHR13264:SF5">
    <property type="entry name" value="PRE-MRNA-SPLICING FACTOR SYF2"/>
    <property type="match status" value="1"/>
</dbReference>
<keyword evidence="8 9" id="KW-0539">Nucleus</keyword>
<comment type="subcellular location">
    <subcellularLocation>
        <location evidence="2 9">Nucleus</location>
    </subcellularLocation>
</comment>
<comment type="function">
    <text evidence="1 9">Involved in pre-mRNA splicing.</text>
</comment>
<evidence type="ECO:0000256" key="8">
    <source>
        <dbReference type="ARBA" id="ARBA00023242"/>
    </source>
</evidence>
<name>A0A2P5HZP8_DIAHE</name>
<protein>
    <recommendedName>
        <fullName evidence="4 9">Pre-mRNA-splicing factor SYF2</fullName>
    </recommendedName>
</protein>
<evidence type="ECO:0000256" key="4">
    <source>
        <dbReference type="ARBA" id="ARBA00014745"/>
    </source>
</evidence>
<dbReference type="STRING" id="158607.A0A2P5HZP8"/>
<evidence type="ECO:0000256" key="9">
    <source>
        <dbReference type="RuleBase" id="RU367148"/>
    </source>
</evidence>
<organism evidence="11 12">
    <name type="scientific">Diaporthe helianthi</name>
    <dbReference type="NCBI Taxonomy" id="158607"/>
    <lineage>
        <taxon>Eukaryota</taxon>
        <taxon>Fungi</taxon>
        <taxon>Dikarya</taxon>
        <taxon>Ascomycota</taxon>
        <taxon>Pezizomycotina</taxon>
        <taxon>Sordariomycetes</taxon>
        <taxon>Sordariomycetidae</taxon>
        <taxon>Diaporthales</taxon>
        <taxon>Diaporthaceae</taxon>
        <taxon>Diaporthe</taxon>
    </lineage>
</organism>
<evidence type="ECO:0000256" key="3">
    <source>
        <dbReference type="ARBA" id="ARBA00010028"/>
    </source>
</evidence>
<feature type="region of interest" description="Disordered" evidence="10">
    <location>
        <begin position="296"/>
        <end position="315"/>
    </location>
</feature>
<evidence type="ECO:0000256" key="7">
    <source>
        <dbReference type="ARBA" id="ARBA00023187"/>
    </source>
</evidence>
<feature type="compositionally biased region" description="Basic residues" evidence="10">
    <location>
        <begin position="1"/>
        <end position="17"/>
    </location>
</feature>
<comment type="similarity">
    <text evidence="3 9">Belongs to the SYF2 family.</text>
</comment>
<dbReference type="AlphaFoldDB" id="A0A2P5HZP8"/>
<dbReference type="OrthoDB" id="199717at2759"/>
<evidence type="ECO:0000313" key="11">
    <source>
        <dbReference type="EMBL" id="POS75713.1"/>
    </source>
</evidence>
<feature type="region of interest" description="Disordered" evidence="10">
    <location>
        <begin position="1"/>
        <end position="132"/>
    </location>
</feature>
<reference evidence="11" key="1">
    <citation type="submission" date="2017-09" db="EMBL/GenBank/DDBJ databases">
        <title>Polyketide synthases of a Diaporthe helianthi virulent isolate.</title>
        <authorList>
            <person name="Baroncelli R."/>
        </authorList>
    </citation>
    <scope>NUCLEOTIDE SEQUENCE [LARGE SCALE GENOMIC DNA]</scope>
    <source>
        <strain evidence="11">7/96</strain>
    </source>
</reference>
<gene>
    <name evidence="11" type="ORF">DHEL01_v205890</name>
</gene>
<feature type="compositionally biased region" description="Pro residues" evidence="10">
    <location>
        <begin position="30"/>
        <end position="54"/>
    </location>
</feature>
<dbReference type="GO" id="GO:0071014">
    <property type="term" value="C:post-mRNA release spliceosomal complex"/>
    <property type="evidence" value="ECO:0007669"/>
    <property type="project" value="TreeGrafter"/>
</dbReference>
<dbReference type="EMBL" id="MAVT02000453">
    <property type="protein sequence ID" value="POS75713.1"/>
    <property type="molecule type" value="Genomic_DNA"/>
</dbReference>
<dbReference type="InterPro" id="IPR013260">
    <property type="entry name" value="mRNA_splic_SYF2"/>
</dbReference>
<feature type="compositionally biased region" description="Low complexity" evidence="10">
    <location>
        <begin position="19"/>
        <end position="29"/>
    </location>
</feature>
<proteinExistence type="inferred from homology"/>
<dbReference type="Proteomes" id="UP000094444">
    <property type="component" value="Unassembled WGS sequence"/>
</dbReference>
<comment type="caution">
    <text evidence="11">The sequence shown here is derived from an EMBL/GenBank/DDBJ whole genome shotgun (WGS) entry which is preliminary data.</text>
</comment>
<dbReference type="Pfam" id="PF08231">
    <property type="entry name" value="SYF2"/>
    <property type="match status" value="1"/>
</dbReference>
<evidence type="ECO:0000256" key="10">
    <source>
        <dbReference type="SAM" id="MobiDB-lite"/>
    </source>
</evidence>
<dbReference type="FunCoup" id="A0A2P5HZP8">
    <property type="interactions" value="124"/>
</dbReference>
<keyword evidence="5 9" id="KW-0507">mRNA processing</keyword>
<evidence type="ECO:0000256" key="1">
    <source>
        <dbReference type="ARBA" id="ARBA00003777"/>
    </source>
</evidence>
<evidence type="ECO:0000256" key="5">
    <source>
        <dbReference type="ARBA" id="ARBA00022664"/>
    </source>
</evidence>
<keyword evidence="7 9" id="KW-0508">mRNA splicing</keyword>
<comment type="subunit">
    <text evidence="9">May be part of a spliceosome complex.</text>
</comment>
<feature type="compositionally biased region" description="Polar residues" evidence="10">
    <location>
        <begin position="114"/>
        <end position="125"/>
    </location>
</feature>
<dbReference type="InParanoid" id="A0A2P5HZP8"/>
<keyword evidence="6 9" id="KW-0747">Spliceosome</keyword>